<organism evidence="2 3">
    <name type="scientific">Trichoderma lentiforme</name>
    <dbReference type="NCBI Taxonomy" id="1567552"/>
    <lineage>
        <taxon>Eukaryota</taxon>
        <taxon>Fungi</taxon>
        <taxon>Dikarya</taxon>
        <taxon>Ascomycota</taxon>
        <taxon>Pezizomycotina</taxon>
        <taxon>Sordariomycetes</taxon>
        <taxon>Hypocreomycetidae</taxon>
        <taxon>Hypocreales</taxon>
        <taxon>Hypocreaceae</taxon>
        <taxon>Trichoderma</taxon>
    </lineage>
</organism>
<evidence type="ECO:0000313" key="2">
    <source>
        <dbReference type="EMBL" id="KAF3076962.1"/>
    </source>
</evidence>
<name>A0A9P4XRR9_9HYPO</name>
<feature type="region of interest" description="Disordered" evidence="1">
    <location>
        <begin position="49"/>
        <end position="92"/>
    </location>
</feature>
<accession>A0A9P4XRR9</accession>
<keyword evidence="3" id="KW-1185">Reference proteome</keyword>
<dbReference type="Proteomes" id="UP000801864">
    <property type="component" value="Unassembled WGS sequence"/>
</dbReference>
<reference evidence="2 3" key="1">
    <citation type="submission" date="2018-06" db="EMBL/GenBank/DDBJ databases">
        <title>Genome analysis of cellulolytic fungus Trichoderma lentiforme CFAM-422.</title>
        <authorList>
            <person name="Steindorff A.S."/>
            <person name="Formighieri E.F."/>
            <person name="Midorikawa G.E.O."/>
            <person name="Tamietti M.S."/>
            <person name="Ramos E.Z."/>
            <person name="Silva A.S."/>
            <person name="Bon E.P.S."/>
            <person name="Mendes T.D."/>
            <person name="Damaso M.C.T."/>
            <person name="Favaro L.C.L."/>
        </authorList>
    </citation>
    <scope>NUCLEOTIDE SEQUENCE [LARGE SCALE GENOMIC DNA]</scope>
    <source>
        <strain evidence="2 3">CFAM-422</strain>
    </source>
</reference>
<protein>
    <submittedName>
        <fullName evidence="2">Uncharacterized protein</fullName>
    </submittedName>
</protein>
<dbReference type="EMBL" id="QLNT01000001">
    <property type="protein sequence ID" value="KAF3076962.1"/>
    <property type="molecule type" value="Genomic_DNA"/>
</dbReference>
<evidence type="ECO:0000313" key="3">
    <source>
        <dbReference type="Proteomes" id="UP000801864"/>
    </source>
</evidence>
<dbReference type="AlphaFoldDB" id="A0A9P4XRR9"/>
<comment type="caution">
    <text evidence="2">The sequence shown here is derived from an EMBL/GenBank/DDBJ whole genome shotgun (WGS) entry which is preliminary data.</text>
</comment>
<proteinExistence type="predicted"/>
<evidence type="ECO:0000256" key="1">
    <source>
        <dbReference type="SAM" id="MobiDB-lite"/>
    </source>
</evidence>
<gene>
    <name evidence="2" type="ORF">CFAM422_000574</name>
</gene>
<sequence length="155" mass="16903">MAGDWLRDGRASGDGGMAIVVLNGERWVYLVSRERTRAIRISNGQSATVRRGNRVRRRKGGEARRGGEEEEERGARRRDKALEADATRTAGSSALSGVRCCSSAGVDGAGAKRMKTKARRGCDGSNAMVWLGNLWSRRYHMVCALAQDGTEARAY</sequence>